<dbReference type="InterPro" id="IPR036396">
    <property type="entry name" value="Cyt_P450_sf"/>
</dbReference>
<evidence type="ECO:0000256" key="1">
    <source>
        <dbReference type="ARBA" id="ARBA00001971"/>
    </source>
</evidence>
<dbReference type="InterPro" id="IPR047146">
    <property type="entry name" value="Cyt_P450_E_CYP52_fungi"/>
</dbReference>
<reference evidence="11" key="2">
    <citation type="submission" date="2015-01" db="EMBL/GenBank/DDBJ databases">
        <title>Evolutionary Origins and Diversification of the Mycorrhizal Mutualists.</title>
        <authorList>
            <consortium name="DOE Joint Genome Institute"/>
            <consortium name="Mycorrhizal Genomics Consortium"/>
            <person name="Kohler A."/>
            <person name="Kuo A."/>
            <person name="Nagy L.G."/>
            <person name="Floudas D."/>
            <person name="Copeland A."/>
            <person name="Barry K.W."/>
            <person name="Cichocki N."/>
            <person name="Veneault-Fourrey C."/>
            <person name="LaButti K."/>
            <person name="Lindquist E.A."/>
            <person name="Lipzen A."/>
            <person name="Lundell T."/>
            <person name="Morin E."/>
            <person name="Murat C."/>
            <person name="Riley R."/>
            <person name="Ohm R."/>
            <person name="Sun H."/>
            <person name="Tunlid A."/>
            <person name="Henrissat B."/>
            <person name="Grigoriev I.V."/>
            <person name="Hibbett D.S."/>
            <person name="Martin F."/>
        </authorList>
    </citation>
    <scope>NUCLEOTIDE SEQUENCE [LARGE SCALE GENOMIC DNA]</scope>
    <source>
        <strain evidence="11">MUT 4182</strain>
    </source>
</reference>
<evidence type="ECO:0000256" key="9">
    <source>
        <dbReference type="RuleBase" id="RU000461"/>
    </source>
</evidence>
<feature type="binding site" description="axial binding residue" evidence="8">
    <location>
        <position position="522"/>
    </location>
    <ligand>
        <name>heme</name>
        <dbReference type="ChEBI" id="CHEBI:30413"/>
    </ligand>
    <ligandPart>
        <name>Fe</name>
        <dbReference type="ChEBI" id="CHEBI:18248"/>
    </ligandPart>
</feature>
<dbReference type="InterPro" id="IPR002403">
    <property type="entry name" value="Cyt_P450_E_grp-IV"/>
</dbReference>
<dbReference type="PROSITE" id="PS00086">
    <property type="entry name" value="CYTOCHROME_P450"/>
    <property type="match status" value="1"/>
</dbReference>
<sequence length="605" mass="68531">MPALFSPGVSYVLSTLAPKLVTTPAFILLLDQLQKSQAVFPPSLPPRIFIPAVPQWLLTPPALLIASLVGTLANLFGKALWQTLVQRYEMSKLNAVPVQVVKGKWPGNLDVLQKLLDSYDNDYAYQFLDDVTDEYGYLYCLRLLGEDIIVTMNPNDIKRVLATEFPIWEKGQAFQSPTSSVLGSGVFNSDGEMWKFHRNMARPFFSRERTTDFEIFKRHSDHALDLIKERCATGGAIDLQDIAGRLTMDSATEFLFGRSVNSMSSPLPLPGNPAEDMVDGENAFVRAFNAALDVCAFRLNAGEHWPLWEFKGDRTRSHMKVIYDYLDPIVDEAIRNRRKDGTEEADESTMLGHLVSEIDDRTFIRDELLNILLAGRDTTAHAITAIFYFLATEDKSILARLRQEVLDVVGPTDPQPTFEQVKEMKYLRAVINETLRLMPSVPANIRQAAKSSIWTGEDGTRYYIPKGVTVAWSTIGLHRRKELWGPDALEFDPDRWLDERNKKYYLANPFIFLPFHGGPRTCLGQQFALNEASFVVIRFLQAFDNIQFSPESYPDGALPPKEWKNGKLRKPVEKLHPTTHLTMFFKGGLWVRMRRDESQGIAATS</sequence>
<dbReference type="Gene3D" id="1.10.630.10">
    <property type="entry name" value="Cytochrome P450"/>
    <property type="match status" value="1"/>
</dbReference>
<keyword evidence="6 8" id="KW-0408">Iron</keyword>
<protein>
    <submittedName>
        <fullName evidence="10">Uncharacterized protein</fullName>
    </submittedName>
</protein>
<accession>A0A0C3KES5</accession>
<keyword evidence="7 9" id="KW-0503">Monooxygenase</keyword>
<dbReference type="EMBL" id="KN823195">
    <property type="protein sequence ID" value="KIO19943.1"/>
    <property type="molecule type" value="Genomic_DNA"/>
</dbReference>
<dbReference type="InterPro" id="IPR001128">
    <property type="entry name" value="Cyt_P450"/>
</dbReference>
<dbReference type="Pfam" id="PF00067">
    <property type="entry name" value="p450"/>
    <property type="match status" value="1"/>
</dbReference>
<name>A0A0C3KES5_9AGAM</name>
<dbReference type="AlphaFoldDB" id="A0A0C3KES5"/>
<dbReference type="GO" id="GO:0004497">
    <property type="term" value="F:monooxygenase activity"/>
    <property type="evidence" value="ECO:0007669"/>
    <property type="project" value="UniProtKB-KW"/>
</dbReference>
<dbReference type="PRINTS" id="PR00465">
    <property type="entry name" value="EP450IV"/>
</dbReference>
<dbReference type="GO" id="GO:0020037">
    <property type="term" value="F:heme binding"/>
    <property type="evidence" value="ECO:0007669"/>
    <property type="project" value="InterPro"/>
</dbReference>
<dbReference type="GO" id="GO:0016705">
    <property type="term" value="F:oxidoreductase activity, acting on paired donors, with incorporation or reduction of molecular oxygen"/>
    <property type="evidence" value="ECO:0007669"/>
    <property type="project" value="InterPro"/>
</dbReference>
<evidence type="ECO:0000256" key="4">
    <source>
        <dbReference type="ARBA" id="ARBA00022723"/>
    </source>
</evidence>
<dbReference type="Proteomes" id="UP000054248">
    <property type="component" value="Unassembled WGS sequence"/>
</dbReference>
<evidence type="ECO:0000313" key="11">
    <source>
        <dbReference type="Proteomes" id="UP000054248"/>
    </source>
</evidence>
<keyword evidence="11" id="KW-1185">Reference proteome</keyword>
<dbReference type="STRING" id="1051891.A0A0C3KES5"/>
<reference evidence="10 11" key="1">
    <citation type="submission" date="2014-04" db="EMBL/GenBank/DDBJ databases">
        <authorList>
            <consortium name="DOE Joint Genome Institute"/>
            <person name="Kuo A."/>
            <person name="Girlanda M."/>
            <person name="Perotto S."/>
            <person name="Kohler A."/>
            <person name="Nagy L.G."/>
            <person name="Floudas D."/>
            <person name="Copeland A."/>
            <person name="Barry K.W."/>
            <person name="Cichocki N."/>
            <person name="Veneault-Fourrey C."/>
            <person name="LaButti K."/>
            <person name="Lindquist E.A."/>
            <person name="Lipzen A."/>
            <person name="Lundell T."/>
            <person name="Morin E."/>
            <person name="Murat C."/>
            <person name="Sun H."/>
            <person name="Tunlid A."/>
            <person name="Henrissat B."/>
            <person name="Grigoriev I.V."/>
            <person name="Hibbett D.S."/>
            <person name="Martin F."/>
            <person name="Nordberg H.P."/>
            <person name="Cantor M.N."/>
            <person name="Hua S.X."/>
        </authorList>
    </citation>
    <scope>NUCLEOTIDE SEQUENCE [LARGE SCALE GENOMIC DNA]</scope>
    <source>
        <strain evidence="10 11">MUT 4182</strain>
    </source>
</reference>
<dbReference type="CDD" id="cd11063">
    <property type="entry name" value="CYP52"/>
    <property type="match status" value="1"/>
</dbReference>
<dbReference type="HOGENOM" id="CLU_001570_27_0_1"/>
<evidence type="ECO:0000313" key="10">
    <source>
        <dbReference type="EMBL" id="KIO19943.1"/>
    </source>
</evidence>
<gene>
    <name evidence="10" type="ORF">M407DRAFT_30386</name>
</gene>
<evidence type="ECO:0000256" key="6">
    <source>
        <dbReference type="ARBA" id="ARBA00023004"/>
    </source>
</evidence>
<dbReference type="PANTHER" id="PTHR24287:SF1">
    <property type="entry name" value="P450, PUTATIVE (EUROFUNG)-RELATED"/>
    <property type="match status" value="1"/>
</dbReference>
<keyword evidence="5 9" id="KW-0560">Oxidoreductase</keyword>
<keyword evidence="4 8" id="KW-0479">Metal-binding</keyword>
<comment type="cofactor">
    <cofactor evidence="1 8">
        <name>heme</name>
        <dbReference type="ChEBI" id="CHEBI:30413"/>
    </cofactor>
</comment>
<dbReference type="PANTHER" id="PTHR24287">
    <property type="entry name" value="P450, PUTATIVE (EUROFUNG)-RELATED"/>
    <property type="match status" value="1"/>
</dbReference>
<evidence type="ECO:0000256" key="2">
    <source>
        <dbReference type="ARBA" id="ARBA00010617"/>
    </source>
</evidence>
<dbReference type="GO" id="GO:0005506">
    <property type="term" value="F:iron ion binding"/>
    <property type="evidence" value="ECO:0007669"/>
    <property type="project" value="InterPro"/>
</dbReference>
<evidence type="ECO:0000256" key="5">
    <source>
        <dbReference type="ARBA" id="ARBA00023002"/>
    </source>
</evidence>
<dbReference type="PRINTS" id="PR00385">
    <property type="entry name" value="P450"/>
</dbReference>
<dbReference type="InterPro" id="IPR017972">
    <property type="entry name" value="Cyt_P450_CS"/>
</dbReference>
<evidence type="ECO:0000256" key="3">
    <source>
        <dbReference type="ARBA" id="ARBA00022617"/>
    </source>
</evidence>
<keyword evidence="3 8" id="KW-0349">Heme</keyword>
<dbReference type="OrthoDB" id="1470350at2759"/>
<organism evidence="10 11">
    <name type="scientific">Tulasnella calospora MUT 4182</name>
    <dbReference type="NCBI Taxonomy" id="1051891"/>
    <lineage>
        <taxon>Eukaryota</taxon>
        <taxon>Fungi</taxon>
        <taxon>Dikarya</taxon>
        <taxon>Basidiomycota</taxon>
        <taxon>Agaricomycotina</taxon>
        <taxon>Agaricomycetes</taxon>
        <taxon>Cantharellales</taxon>
        <taxon>Tulasnellaceae</taxon>
        <taxon>Tulasnella</taxon>
    </lineage>
</organism>
<evidence type="ECO:0000256" key="7">
    <source>
        <dbReference type="ARBA" id="ARBA00023033"/>
    </source>
</evidence>
<proteinExistence type="inferred from homology"/>
<dbReference type="SUPFAM" id="SSF48264">
    <property type="entry name" value="Cytochrome P450"/>
    <property type="match status" value="1"/>
</dbReference>
<evidence type="ECO:0000256" key="8">
    <source>
        <dbReference type="PIRSR" id="PIRSR602403-1"/>
    </source>
</evidence>
<comment type="similarity">
    <text evidence="2 9">Belongs to the cytochrome P450 family.</text>
</comment>